<dbReference type="EMBL" id="JAYLLN010000010">
    <property type="protein sequence ID" value="MEI5984446.1"/>
    <property type="molecule type" value="Genomic_DNA"/>
</dbReference>
<dbReference type="Proteomes" id="UP001363035">
    <property type="component" value="Unassembled WGS sequence"/>
</dbReference>
<reference evidence="1 2" key="1">
    <citation type="submission" date="2024-01" db="EMBL/GenBank/DDBJ databases">
        <title>Sphingobacterium tenebrionis sp. nov., a novel endophyte isolated from tenebrio molitor intestines.</title>
        <authorList>
            <person name="Zhang C."/>
        </authorList>
    </citation>
    <scope>NUCLEOTIDE SEQUENCE [LARGE SCALE GENOMIC DNA]</scope>
    <source>
        <strain evidence="1 2">PU5-4</strain>
    </source>
</reference>
<dbReference type="RefSeq" id="WP_134776587.1">
    <property type="nucleotide sequence ID" value="NZ_JAYLLN010000010.1"/>
</dbReference>
<proteinExistence type="predicted"/>
<evidence type="ECO:0000313" key="2">
    <source>
        <dbReference type="Proteomes" id="UP001363035"/>
    </source>
</evidence>
<gene>
    <name evidence="1" type="ORF">VJ786_05970</name>
</gene>
<sequence length="383" mass="45574">MNKLIIVGNGFDIHCGLPSRYSDFIKWLIVSSINVEGNDQYFSNELLEISCERIYYGQNLKTFSTLHELVNFMFLNKYNFQNEGIYDFIIGDMMFRLNFDIKSQLLNELLRHQTEKNWVDIEMIYYKNLKILLKRLVNENSQIRFMDEELIEINKDLDFIKIYLGKYLKEVISRANVPYDFNYCAEGGINPKIVIDKFHIEKLGDDDYEDEHKREIKFKNITFLNFNYTGLPYQLSRGNYYNINIHGSLSQRNNPPVFGFGDEIDSDYLEMEKTNNNDFLTHIKSFAYFHNTNYKELIDFIDSDSYVVYIWGHSCGLSDRTLLNMIFEHDNCAAIKPYYWQRGNNDDNYTEITQNISRHFRNKLKMRNRVINKVDCSMLGSQY</sequence>
<dbReference type="Pfam" id="PF14253">
    <property type="entry name" value="AbiH"/>
    <property type="match status" value="1"/>
</dbReference>
<evidence type="ECO:0000313" key="1">
    <source>
        <dbReference type="EMBL" id="MEI5984446.1"/>
    </source>
</evidence>
<protein>
    <submittedName>
        <fullName evidence="1">AbiH family protein</fullName>
    </submittedName>
</protein>
<accession>A0ABU8I4W5</accession>
<keyword evidence="2" id="KW-1185">Reference proteome</keyword>
<name>A0ABU8I4W5_9SPHI</name>
<dbReference type="InterPro" id="IPR025935">
    <property type="entry name" value="AbiH"/>
</dbReference>
<comment type="caution">
    <text evidence="1">The sequence shown here is derived from an EMBL/GenBank/DDBJ whole genome shotgun (WGS) entry which is preliminary data.</text>
</comment>
<organism evidence="1 2">
    <name type="scientific">Sphingobacterium tenebrionis</name>
    <dbReference type="NCBI Taxonomy" id="3111775"/>
    <lineage>
        <taxon>Bacteria</taxon>
        <taxon>Pseudomonadati</taxon>
        <taxon>Bacteroidota</taxon>
        <taxon>Sphingobacteriia</taxon>
        <taxon>Sphingobacteriales</taxon>
        <taxon>Sphingobacteriaceae</taxon>
        <taxon>Sphingobacterium</taxon>
    </lineage>
</organism>